<dbReference type="PANTHER" id="PTHR36454:SF1">
    <property type="entry name" value="DUF1015 DOMAIN-CONTAINING PROTEIN"/>
    <property type="match status" value="1"/>
</dbReference>
<protein>
    <submittedName>
        <fullName evidence="1">DUF1015 domain-containing protein</fullName>
    </submittedName>
</protein>
<proteinExistence type="predicted"/>
<dbReference type="Pfam" id="PF06245">
    <property type="entry name" value="DUF1015"/>
    <property type="match status" value="1"/>
</dbReference>
<organism evidence="1 2">
    <name type="scientific">Candidatus Coprovicinus avistercoris</name>
    <dbReference type="NCBI Taxonomy" id="2840754"/>
    <lineage>
        <taxon>Bacteria</taxon>
        <taxon>Bacillati</taxon>
        <taxon>Actinomycetota</taxon>
        <taxon>Coriobacteriia</taxon>
        <taxon>Coriobacteriales</taxon>
        <taxon>Coriobacteriaceae</taxon>
        <taxon>Coriobacteriaceae incertae sedis</taxon>
        <taxon>Candidatus Coprovicinus</taxon>
    </lineage>
</organism>
<sequence length="406" mass="45127">MQVKPISCYRPTPEAAAEFASLPYDVYDRAEARAYVAEHPRSFLAIDRPETQFDPDYDMYAPEVYKRGAKLLDKRITDRTLLPDAGPCYFIWSMTHDGHTQTGIVAACSVDEYLDGTIRRHENTRPEKELDRVRHIEVLSAQTGPIFLAYRDQPVLDTLVDAACAGTPIYHFVDEQGVEQKVWRVARPEATAAFEAMFEHVPCAYIADGHHRAASAVRVCKERREQGKPEGGSNEFLAVLFPANQLTILPYNRVVSDRAGLSPEELLSAIRSAGFTTEPSSEPVVPTHHGETGMYVDGSWWRLVIDPSLVSEDVVASLDASIIQDRILGPILGITDPTRDQRISFVGGVRGTDELERRASTEGVAFSMHATSVDELLAVADNGQLMPPKSTWFEPKLLSGLFVRQI</sequence>
<evidence type="ECO:0000313" key="2">
    <source>
        <dbReference type="Proteomes" id="UP000824078"/>
    </source>
</evidence>
<accession>A0A9D1L5H8</accession>
<dbReference type="PIRSF" id="PIRSF033563">
    <property type="entry name" value="UCP033563"/>
    <property type="match status" value="1"/>
</dbReference>
<dbReference type="AlphaFoldDB" id="A0A9D1L5H8"/>
<evidence type="ECO:0000313" key="1">
    <source>
        <dbReference type="EMBL" id="HIU24097.1"/>
    </source>
</evidence>
<gene>
    <name evidence="1" type="ORF">IAD17_04180</name>
</gene>
<comment type="caution">
    <text evidence="1">The sequence shown here is derived from an EMBL/GenBank/DDBJ whole genome shotgun (WGS) entry which is preliminary data.</text>
</comment>
<dbReference type="InterPro" id="IPR008323">
    <property type="entry name" value="UCP033563"/>
</dbReference>
<dbReference type="Proteomes" id="UP000824078">
    <property type="component" value="Unassembled WGS sequence"/>
</dbReference>
<name>A0A9D1L5H8_9ACTN</name>
<dbReference type="PANTHER" id="PTHR36454">
    <property type="entry name" value="LMO2823 PROTEIN"/>
    <property type="match status" value="1"/>
</dbReference>
<reference evidence="1" key="1">
    <citation type="submission" date="2020-10" db="EMBL/GenBank/DDBJ databases">
        <authorList>
            <person name="Gilroy R."/>
        </authorList>
    </citation>
    <scope>NUCLEOTIDE SEQUENCE</scope>
    <source>
        <strain evidence="1">ChiHjej12B11-29160</strain>
    </source>
</reference>
<dbReference type="EMBL" id="DVMQ01000014">
    <property type="protein sequence ID" value="HIU24097.1"/>
    <property type="molecule type" value="Genomic_DNA"/>
</dbReference>
<reference evidence="1" key="2">
    <citation type="journal article" date="2021" name="PeerJ">
        <title>Extensive microbial diversity within the chicken gut microbiome revealed by metagenomics and culture.</title>
        <authorList>
            <person name="Gilroy R."/>
            <person name="Ravi A."/>
            <person name="Getino M."/>
            <person name="Pursley I."/>
            <person name="Horton D.L."/>
            <person name="Alikhan N.F."/>
            <person name="Baker D."/>
            <person name="Gharbi K."/>
            <person name="Hall N."/>
            <person name="Watson M."/>
            <person name="Adriaenssens E.M."/>
            <person name="Foster-Nyarko E."/>
            <person name="Jarju S."/>
            <person name="Secka A."/>
            <person name="Antonio M."/>
            <person name="Oren A."/>
            <person name="Chaudhuri R.R."/>
            <person name="La Ragione R."/>
            <person name="Hildebrand F."/>
            <person name="Pallen M.J."/>
        </authorList>
    </citation>
    <scope>NUCLEOTIDE SEQUENCE</scope>
    <source>
        <strain evidence="1">ChiHjej12B11-29160</strain>
    </source>
</reference>